<evidence type="ECO:0000313" key="1">
    <source>
        <dbReference type="EMBL" id="MBB5636234.1"/>
    </source>
</evidence>
<accession>A0A7W9DZG9</accession>
<dbReference type="Proteomes" id="UP000537204">
    <property type="component" value="Unassembled WGS sequence"/>
</dbReference>
<dbReference type="EMBL" id="JACHCE010000002">
    <property type="protein sequence ID" value="MBB5636234.1"/>
    <property type="molecule type" value="Genomic_DNA"/>
</dbReference>
<reference evidence="1 2" key="1">
    <citation type="submission" date="2020-08" db="EMBL/GenBank/DDBJ databases">
        <title>Genomic Encyclopedia of Type Strains, Phase IV (KMG-V): Genome sequencing to study the core and pangenomes of soil and plant-associated prokaryotes.</title>
        <authorList>
            <person name="Whitman W."/>
        </authorList>
    </citation>
    <scope>NUCLEOTIDE SEQUENCE [LARGE SCALE GENOMIC DNA]</scope>
    <source>
        <strain evidence="1 2">S3M1</strain>
    </source>
</reference>
<proteinExistence type="predicted"/>
<protein>
    <submittedName>
        <fullName evidence="1">Uncharacterized protein</fullName>
    </submittedName>
</protein>
<organism evidence="1 2">
    <name type="scientific">Pedobacter cryoconitis</name>
    <dbReference type="NCBI Taxonomy" id="188932"/>
    <lineage>
        <taxon>Bacteria</taxon>
        <taxon>Pseudomonadati</taxon>
        <taxon>Bacteroidota</taxon>
        <taxon>Sphingobacteriia</taxon>
        <taxon>Sphingobacteriales</taxon>
        <taxon>Sphingobacteriaceae</taxon>
        <taxon>Pedobacter</taxon>
    </lineage>
</organism>
<comment type="caution">
    <text evidence="1">The sequence shown here is derived from an EMBL/GenBank/DDBJ whole genome shotgun (WGS) entry which is preliminary data.</text>
</comment>
<gene>
    <name evidence="1" type="ORF">HDE68_002122</name>
</gene>
<dbReference type="AlphaFoldDB" id="A0A7W9DZG9"/>
<name>A0A7W9DZG9_9SPHI</name>
<sequence>MSFKRTVMYKKDTISYLSGMIADILNSYPLISKTTQAKNTKFKLTN</sequence>
<evidence type="ECO:0000313" key="2">
    <source>
        <dbReference type="Proteomes" id="UP000537204"/>
    </source>
</evidence>